<dbReference type="AlphaFoldDB" id="A0A8T0EMB8"/>
<name>A0A8T0EMB8_ARGBR</name>
<evidence type="ECO:0000313" key="3">
    <source>
        <dbReference type="Proteomes" id="UP000807504"/>
    </source>
</evidence>
<evidence type="ECO:0000313" key="2">
    <source>
        <dbReference type="EMBL" id="KAF8773349.1"/>
    </source>
</evidence>
<proteinExistence type="predicted"/>
<keyword evidence="1" id="KW-0732">Signal</keyword>
<dbReference type="Proteomes" id="UP000807504">
    <property type="component" value="Unassembled WGS sequence"/>
</dbReference>
<feature type="signal peptide" evidence="1">
    <location>
        <begin position="1"/>
        <end position="16"/>
    </location>
</feature>
<keyword evidence="3" id="KW-1185">Reference proteome</keyword>
<comment type="caution">
    <text evidence="2">The sequence shown here is derived from an EMBL/GenBank/DDBJ whole genome shotgun (WGS) entry which is preliminary data.</text>
</comment>
<feature type="chain" id="PRO_5035713523" description="Secreted protein" evidence="1">
    <location>
        <begin position="17"/>
        <end position="113"/>
    </location>
</feature>
<reference evidence="2" key="1">
    <citation type="journal article" date="2020" name="bioRxiv">
        <title>Chromosome-level reference genome of the European wasp spider Argiope bruennichi: a resource for studies on range expansion and evolutionary adaptation.</title>
        <authorList>
            <person name="Sheffer M.M."/>
            <person name="Hoppe A."/>
            <person name="Krehenwinkel H."/>
            <person name="Uhl G."/>
            <person name="Kuss A.W."/>
            <person name="Jensen L."/>
            <person name="Jensen C."/>
            <person name="Gillespie R.G."/>
            <person name="Hoff K.J."/>
            <person name="Prost S."/>
        </authorList>
    </citation>
    <scope>NUCLEOTIDE SEQUENCE</scope>
</reference>
<organism evidence="2 3">
    <name type="scientific">Argiope bruennichi</name>
    <name type="common">Wasp spider</name>
    <name type="synonym">Aranea bruennichi</name>
    <dbReference type="NCBI Taxonomy" id="94029"/>
    <lineage>
        <taxon>Eukaryota</taxon>
        <taxon>Metazoa</taxon>
        <taxon>Ecdysozoa</taxon>
        <taxon>Arthropoda</taxon>
        <taxon>Chelicerata</taxon>
        <taxon>Arachnida</taxon>
        <taxon>Araneae</taxon>
        <taxon>Araneomorphae</taxon>
        <taxon>Entelegynae</taxon>
        <taxon>Araneoidea</taxon>
        <taxon>Araneidae</taxon>
        <taxon>Argiope</taxon>
    </lineage>
</organism>
<protein>
    <recommendedName>
        <fullName evidence="4">Secreted protein</fullName>
    </recommendedName>
</protein>
<reference evidence="2" key="2">
    <citation type="submission" date="2020-06" db="EMBL/GenBank/DDBJ databases">
        <authorList>
            <person name="Sheffer M."/>
        </authorList>
    </citation>
    <scope>NUCLEOTIDE SEQUENCE</scope>
</reference>
<gene>
    <name evidence="2" type="ORF">HNY73_016020</name>
</gene>
<evidence type="ECO:0000256" key="1">
    <source>
        <dbReference type="SAM" id="SignalP"/>
    </source>
</evidence>
<accession>A0A8T0EMB8</accession>
<dbReference type="EMBL" id="JABXBU010002227">
    <property type="protein sequence ID" value="KAF8773349.1"/>
    <property type="molecule type" value="Genomic_DNA"/>
</dbReference>
<sequence length="113" mass="12702">MFRLVVFACMLCVSKREFPGMPLQQFFSHRTSQEAGNGVGGGSGTLRYRCPLEETSQYRNYALGAGYPLYGYGLKWIRTQIDGFWDFLWGLRKNPLGFGYGYGGVFGIPPPLI</sequence>
<evidence type="ECO:0008006" key="4">
    <source>
        <dbReference type="Google" id="ProtNLM"/>
    </source>
</evidence>